<feature type="transmembrane region" description="Helical" evidence="10">
    <location>
        <begin position="625"/>
        <end position="648"/>
    </location>
</feature>
<keyword evidence="9 10" id="KW-0472">Membrane</keyword>
<name>A0A1Y2AZF0_9TREE</name>
<keyword evidence="5" id="KW-0285">Flavoprotein</keyword>
<evidence type="ECO:0000259" key="11">
    <source>
        <dbReference type="Pfam" id="PF08491"/>
    </source>
</evidence>
<comment type="caution">
    <text evidence="12">The sequence shown here is derived from an EMBL/GenBank/DDBJ whole genome shotgun (WGS) entry which is preliminary data.</text>
</comment>
<comment type="cofactor">
    <cofactor evidence="1">
        <name>FAD</name>
        <dbReference type="ChEBI" id="CHEBI:57692"/>
    </cofactor>
</comment>
<dbReference type="SUPFAM" id="SSF51905">
    <property type="entry name" value="FAD/NAD(P)-binding domain"/>
    <property type="match status" value="1"/>
</dbReference>
<evidence type="ECO:0000256" key="4">
    <source>
        <dbReference type="ARBA" id="ARBA00012312"/>
    </source>
</evidence>
<evidence type="ECO:0000256" key="1">
    <source>
        <dbReference type="ARBA" id="ARBA00001974"/>
    </source>
</evidence>
<evidence type="ECO:0000256" key="5">
    <source>
        <dbReference type="ARBA" id="ARBA00022630"/>
    </source>
</evidence>
<evidence type="ECO:0000256" key="8">
    <source>
        <dbReference type="ARBA" id="ARBA00023002"/>
    </source>
</evidence>
<dbReference type="EC" id="1.14.14.17" evidence="4"/>
<dbReference type="Pfam" id="PF08491">
    <property type="entry name" value="SE"/>
    <property type="match status" value="1"/>
</dbReference>
<evidence type="ECO:0000256" key="6">
    <source>
        <dbReference type="ARBA" id="ARBA00022827"/>
    </source>
</evidence>
<dbReference type="InParanoid" id="A0A1Y2AZF0"/>
<accession>A0A1Y2AZF0</accession>
<evidence type="ECO:0000256" key="9">
    <source>
        <dbReference type="ARBA" id="ARBA00023136"/>
    </source>
</evidence>
<dbReference type="Gene3D" id="3.50.50.60">
    <property type="entry name" value="FAD/NAD(P)-binding domain"/>
    <property type="match status" value="2"/>
</dbReference>
<evidence type="ECO:0000256" key="3">
    <source>
        <dbReference type="ARBA" id="ARBA00008802"/>
    </source>
</evidence>
<dbReference type="GO" id="GO:0016020">
    <property type="term" value="C:membrane"/>
    <property type="evidence" value="ECO:0007669"/>
    <property type="project" value="InterPro"/>
</dbReference>
<comment type="similarity">
    <text evidence="3">Belongs to the squalene monooxygenase family.</text>
</comment>
<evidence type="ECO:0000256" key="10">
    <source>
        <dbReference type="SAM" id="Phobius"/>
    </source>
</evidence>
<dbReference type="GO" id="GO:0006696">
    <property type="term" value="P:ergosterol biosynthetic process"/>
    <property type="evidence" value="ECO:0007669"/>
    <property type="project" value="TreeGrafter"/>
</dbReference>
<dbReference type="PANTHER" id="PTHR10835">
    <property type="entry name" value="SQUALENE MONOOXYGENASE"/>
    <property type="match status" value="1"/>
</dbReference>
<dbReference type="GO" id="GO:0004506">
    <property type="term" value="F:squalene monooxygenase activity"/>
    <property type="evidence" value="ECO:0007669"/>
    <property type="project" value="UniProtKB-EC"/>
</dbReference>
<evidence type="ECO:0000313" key="13">
    <source>
        <dbReference type="Proteomes" id="UP000193986"/>
    </source>
</evidence>
<dbReference type="InterPro" id="IPR036188">
    <property type="entry name" value="FAD/NAD-bd_sf"/>
</dbReference>
<keyword evidence="13" id="KW-1185">Reference proteome</keyword>
<dbReference type="PANTHER" id="PTHR10835:SF0">
    <property type="entry name" value="SQUALENE MONOOXYGENASE"/>
    <property type="match status" value="1"/>
</dbReference>
<keyword evidence="6" id="KW-0274">FAD</keyword>
<dbReference type="OrthoDB" id="1678617at2759"/>
<feature type="transmembrane region" description="Helical" evidence="10">
    <location>
        <begin position="588"/>
        <end position="605"/>
    </location>
</feature>
<dbReference type="STRING" id="71784.A0A1Y2AZF0"/>
<dbReference type="GO" id="GO:0050660">
    <property type="term" value="F:flavin adenine dinucleotide binding"/>
    <property type="evidence" value="ECO:0007669"/>
    <property type="project" value="InterPro"/>
</dbReference>
<dbReference type="InterPro" id="IPR040125">
    <property type="entry name" value="Squalene_monox"/>
</dbReference>
<evidence type="ECO:0000256" key="2">
    <source>
        <dbReference type="ARBA" id="ARBA00004154"/>
    </source>
</evidence>
<feature type="domain" description="Squalene epoxidase" evidence="11">
    <location>
        <begin position="322"/>
        <end position="609"/>
    </location>
</feature>
<keyword evidence="10" id="KW-1133">Transmembrane helix</keyword>
<reference evidence="12 13" key="1">
    <citation type="submission" date="2016-07" db="EMBL/GenBank/DDBJ databases">
        <title>Pervasive Adenine N6-methylation of Active Genes in Fungi.</title>
        <authorList>
            <consortium name="DOE Joint Genome Institute"/>
            <person name="Mondo S.J."/>
            <person name="Dannebaum R.O."/>
            <person name="Kuo R.C."/>
            <person name="Labutti K."/>
            <person name="Haridas S."/>
            <person name="Kuo A."/>
            <person name="Salamov A."/>
            <person name="Ahrendt S.R."/>
            <person name="Lipzen A."/>
            <person name="Sullivan W."/>
            <person name="Andreopoulos W.B."/>
            <person name="Clum A."/>
            <person name="Lindquist E."/>
            <person name="Daum C."/>
            <person name="Ramamoorthy G.K."/>
            <person name="Gryganskyi A."/>
            <person name="Culley D."/>
            <person name="Magnuson J.K."/>
            <person name="James T.Y."/>
            <person name="O'Malley M.A."/>
            <person name="Stajich J.E."/>
            <person name="Spatafora J.W."/>
            <person name="Visel A."/>
            <person name="Grigoriev I.V."/>
        </authorList>
    </citation>
    <scope>NUCLEOTIDE SEQUENCE [LARGE SCALE GENOMIC DNA]</scope>
    <source>
        <strain evidence="12 13">68-887.2</strain>
    </source>
</reference>
<protein>
    <recommendedName>
        <fullName evidence="4">squalene monooxygenase</fullName>
        <ecNumber evidence="4">1.14.14.17</ecNumber>
    </recommendedName>
</protein>
<dbReference type="AlphaFoldDB" id="A0A1Y2AZF0"/>
<sequence length="653" mass="71171">MHERVGAIFDPCWEDDLYFAFGGTMMRAWRVSPDSIVDPVFSLLVCLFRVFDLSHCLDCRLLSYLDSIMTDLHTTLSSAQAGPSRPNLAHSPSSLSLVTPEIIIVGAGVVGTALAYSLSKTRSVLLLERDLSEPDRIVGELLQPGGIAALQQLGLEDVLDGIDAVPVEGYCVVSGDRQVGIPYPALEAMAGEGEGDQHSIADKLENGNAHANGYTNGDAKAPTSADIASKWHVPSSSGKKEGRSFHHGRLISSLRSACFSRAAEPDSKLTILEATVRDLVYCEHTDRVIGVSAAFKTKPPSAPGQEQEQDTTVETVVRKVYAPVTIIADGCFSKFRTTRGARIPTPKTRSHFVGIVLKDVDLPINHMGTVCLTPNGPVLLYQIADEARETRMLVDVKGKLPSLADGSLKDYIIERYVPHLPSKLQEPIIQTLSTQRLRTMPNSFLPPSLQGSSSSNPFVSSSKPSLSGAILVGDAYNMRHPLTGGGMTVAFNDAVLLTEYLSRLPPGRDGLQDWSAISTLLGEWFWERKKMAGVVNVLSMALYDLFGGADEPDLEILREGCFRYFELGGDRVAGPVGLLSALTPKPLVLFYHFFSVAFYSIYILLKDGPPPRSGEKVIKPSWIEVPGLLLFSIRVFWTACIVLLPVIWTEFKL</sequence>
<organism evidence="12 13">
    <name type="scientific">Naematelia encephala</name>
    <dbReference type="NCBI Taxonomy" id="71784"/>
    <lineage>
        <taxon>Eukaryota</taxon>
        <taxon>Fungi</taxon>
        <taxon>Dikarya</taxon>
        <taxon>Basidiomycota</taxon>
        <taxon>Agaricomycotina</taxon>
        <taxon>Tremellomycetes</taxon>
        <taxon>Tremellales</taxon>
        <taxon>Naemateliaceae</taxon>
        <taxon>Naematelia</taxon>
    </lineage>
</organism>
<dbReference type="FunCoup" id="A0A1Y2AZF0">
    <property type="interactions" value="139"/>
</dbReference>
<evidence type="ECO:0000313" key="12">
    <source>
        <dbReference type="EMBL" id="ORY27866.1"/>
    </source>
</evidence>
<keyword evidence="8" id="KW-0560">Oxidoreductase</keyword>
<keyword evidence="7" id="KW-0256">Endoplasmic reticulum</keyword>
<dbReference type="Proteomes" id="UP000193986">
    <property type="component" value="Unassembled WGS sequence"/>
</dbReference>
<comment type="subcellular location">
    <subcellularLocation>
        <location evidence="2">Microsome membrane</location>
        <topology evidence="2">Multi-pass membrane protein</topology>
    </subcellularLocation>
</comment>
<dbReference type="InterPro" id="IPR013698">
    <property type="entry name" value="Squalene_epoxidase"/>
</dbReference>
<dbReference type="GO" id="GO:0005783">
    <property type="term" value="C:endoplasmic reticulum"/>
    <property type="evidence" value="ECO:0007669"/>
    <property type="project" value="TreeGrafter"/>
</dbReference>
<proteinExistence type="inferred from homology"/>
<keyword evidence="10" id="KW-0812">Transmembrane</keyword>
<keyword evidence="7" id="KW-0492">Microsome</keyword>
<gene>
    <name evidence="12" type="ORF">BCR39DRAFT_536486</name>
</gene>
<dbReference type="PRINTS" id="PR00420">
    <property type="entry name" value="RNGMNOXGNASE"/>
</dbReference>
<dbReference type="EMBL" id="MCFC01000035">
    <property type="protein sequence ID" value="ORY27866.1"/>
    <property type="molecule type" value="Genomic_DNA"/>
</dbReference>
<evidence type="ECO:0000256" key="7">
    <source>
        <dbReference type="ARBA" id="ARBA00022848"/>
    </source>
</evidence>